<gene>
    <name evidence="2" type="ORF">EJ08DRAFT_739021</name>
</gene>
<evidence type="ECO:0000313" key="2">
    <source>
        <dbReference type="EMBL" id="KAF2418776.1"/>
    </source>
</evidence>
<reference evidence="2" key="1">
    <citation type="journal article" date="2020" name="Stud. Mycol.">
        <title>101 Dothideomycetes genomes: a test case for predicting lifestyles and emergence of pathogens.</title>
        <authorList>
            <person name="Haridas S."/>
            <person name="Albert R."/>
            <person name="Binder M."/>
            <person name="Bloem J."/>
            <person name="Labutti K."/>
            <person name="Salamov A."/>
            <person name="Andreopoulos B."/>
            <person name="Baker S."/>
            <person name="Barry K."/>
            <person name="Bills G."/>
            <person name="Bluhm B."/>
            <person name="Cannon C."/>
            <person name="Castanera R."/>
            <person name="Culley D."/>
            <person name="Daum C."/>
            <person name="Ezra D."/>
            <person name="Gonzalez J."/>
            <person name="Henrissat B."/>
            <person name="Kuo A."/>
            <person name="Liang C."/>
            <person name="Lipzen A."/>
            <person name="Lutzoni F."/>
            <person name="Magnuson J."/>
            <person name="Mondo S."/>
            <person name="Nolan M."/>
            <person name="Ohm R."/>
            <person name="Pangilinan J."/>
            <person name="Park H.-J."/>
            <person name="Ramirez L."/>
            <person name="Alfaro M."/>
            <person name="Sun H."/>
            <person name="Tritt A."/>
            <person name="Yoshinaga Y."/>
            <person name="Zwiers L.-H."/>
            <person name="Turgeon B."/>
            <person name="Goodwin S."/>
            <person name="Spatafora J."/>
            <person name="Crous P."/>
            <person name="Grigoriev I."/>
        </authorList>
    </citation>
    <scope>NUCLEOTIDE SEQUENCE</scope>
    <source>
        <strain evidence="2">CBS 130266</strain>
    </source>
</reference>
<accession>A0A9P4TSN7</accession>
<name>A0A9P4TSN7_9PEZI</name>
<evidence type="ECO:0000313" key="3">
    <source>
        <dbReference type="Proteomes" id="UP000800235"/>
    </source>
</evidence>
<feature type="compositionally biased region" description="Acidic residues" evidence="1">
    <location>
        <begin position="659"/>
        <end position="676"/>
    </location>
</feature>
<evidence type="ECO:0000256" key="1">
    <source>
        <dbReference type="SAM" id="MobiDB-lite"/>
    </source>
</evidence>
<dbReference type="Proteomes" id="UP000800235">
    <property type="component" value="Unassembled WGS sequence"/>
</dbReference>
<dbReference type="OrthoDB" id="2423701at2759"/>
<dbReference type="AlphaFoldDB" id="A0A9P4TSN7"/>
<comment type="caution">
    <text evidence="2">The sequence shown here is derived from an EMBL/GenBank/DDBJ whole genome shotgun (WGS) entry which is preliminary data.</text>
</comment>
<organism evidence="2 3">
    <name type="scientific">Tothia fuscella</name>
    <dbReference type="NCBI Taxonomy" id="1048955"/>
    <lineage>
        <taxon>Eukaryota</taxon>
        <taxon>Fungi</taxon>
        <taxon>Dikarya</taxon>
        <taxon>Ascomycota</taxon>
        <taxon>Pezizomycotina</taxon>
        <taxon>Dothideomycetes</taxon>
        <taxon>Pleosporomycetidae</taxon>
        <taxon>Venturiales</taxon>
        <taxon>Cylindrosympodiaceae</taxon>
        <taxon>Tothia</taxon>
    </lineage>
</organism>
<dbReference type="EMBL" id="MU007124">
    <property type="protein sequence ID" value="KAF2418776.1"/>
    <property type="molecule type" value="Genomic_DNA"/>
</dbReference>
<keyword evidence="3" id="KW-1185">Reference proteome</keyword>
<proteinExistence type="predicted"/>
<feature type="region of interest" description="Disordered" evidence="1">
    <location>
        <begin position="651"/>
        <end position="676"/>
    </location>
</feature>
<protein>
    <submittedName>
        <fullName evidence="2">Uncharacterized protein</fullName>
    </submittedName>
</protein>
<sequence length="704" mass="79756">MATVASEERKSDSVVQGKYHFTIVDHKPEVIARDLLVLVLLGELSEILSEKSATSERAVLITTTLFFVYNAQIMPSFAFAYLQETITKTILGLQAGAPSFPWLDVRNDQAVLIGVLRTWQNLINYDIPKGCETEIKLFWETALLPPPAVTPSKHGPQLANLLNKASLDCRKSGKPSKVVIKQINKHIKDHWHTNVSSIDIHANKFFSQHPGSTHCWIAPFFIGTARALQQLKRRVIIEAIVGEVTQIVDQITNRIGCRSAQSQGGATRDYPHVYQVVHLSNVPDYVGGHLTSFLHAFPILQNAACPGTIKSTCLRNSLVWKSLADFDNEYLLTGTTRMQGSAVYSLFRVKPPTKAPEPGDPVSLAEYHEWTRFDEKRIEFSAKATPARESLERWLYAIFLKSALPVQQDLQSPSSYSLFVYSPLNLNVFFRIIEYIQRLGWPAHWISGVLSDIVTNNVTTTVRPPRSVPLSRKEAQTVFPARKIKVAAFVAEMSTLAALWSRTLKLGIAVPGLPPLESVWKYRVKLKQVPLPQFQLPVYILVFHRRNLSSVEYLEVVDLRKFLLDDESVRHSPIVHKMRQREQVVMVTTFTWDAKKNKAEFWLRKDMMDLLEKDKNWQCILYDTVDWTPHGRATTVKYGREVEEVCSWLGQENPVEPDGVGDESDENGSTSDDFEDFTGLSINGDDRFMENERAQLAAMYQGLF</sequence>